<evidence type="ECO:0000259" key="4">
    <source>
        <dbReference type="PROSITE" id="PS50102"/>
    </source>
</evidence>
<dbReference type="AlphaFoldDB" id="A0A5J9WKU3"/>
<dbReference type="Proteomes" id="UP000324897">
    <property type="component" value="Chromosome 5"/>
</dbReference>
<dbReference type="InterPro" id="IPR012677">
    <property type="entry name" value="Nucleotide-bd_a/b_plait_sf"/>
</dbReference>
<dbReference type="Pfam" id="PF00076">
    <property type="entry name" value="RRM_1"/>
    <property type="match status" value="2"/>
</dbReference>
<proteinExistence type="predicted"/>
<feature type="non-terminal residue" evidence="5">
    <location>
        <position position="1"/>
    </location>
</feature>
<feature type="compositionally biased region" description="Basic residues" evidence="3">
    <location>
        <begin position="16"/>
        <end position="25"/>
    </location>
</feature>
<evidence type="ECO:0000313" key="5">
    <source>
        <dbReference type="EMBL" id="TVU48575.1"/>
    </source>
</evidence>
<keyword evidence="6" id="KW-1185">Reference proteome</keyword>
<protein>
    <recommendedName>
        <fullName evidence="4">RRM domain-containing protein</fullName>
    </recommendedName>
</protein>
<dbReference type="EMBL" id="RWGY01000004">
    <property type="protein sequence ID" value="TVU48575.1"/>
    <property type="molecule type" value="Genomic_DNA"/>
</dbReference>
<feature type="compositionally biased region" description="Basic and acidic residues" evidence="3">
    <location>
        <begin position="1"/>
        <end position="15"/>
    </location>
</feature>
<evidence type="ECO:0000256" key="1">
    <source>
        <dbReference type="ARBA" id="ARBA00022884"/>
    </source>
</evidence>
<dbReference type="InterPro" id="IPR035979">
    <property type="entry name" value="RBD_domain_sf"/>
</dbReference>
<feature type="compositionally biased region" description="Low complexity" evidence="3">
    <location>
        <begin position="63"/>
        <end position="73"/>
    </location>
</feature>
<dbReference type="Gene3D" id="3.30.70.330">
    <property type="match status" value="2"/>
</dbReference>
<gene>
    <name evidence="5" type="ORF">EJB05_08216</name>
</gene>
<dbReference type="PROSITE" id="PS50102">
    <property type="entry name" value="RRM"/>
    <property type="match status" value="2"/>
</dbReference>
<sequence length="284" mass="31486">MAAEDHAPRTKPHADKTKKRKKPKKDKWGQPISAAADAEEPLVEPEQEPPAEDVAAEAEEASEPAPAAEGYEPGKVVASGLPYSTTEAEIRELFGWYGPIQSVQLSRFPDSGQFRGLAFVRFEVHSYQTSDFLKNCITLLVAGLILLMNHDVELSEEVATKSLELDGFKMGHRFMKVERCRVTAGSNKKRKAEFQTDPDKSEGCLSAYVGNLSWNVTEKDLRDFFISSKIASIRFAIDKRTGGSRGFCHIDFQDDESLEKAVAMNQSELQGRPVKVAYSVSNRG</sequence>
<feature type="region of interest" description="Disordered" evidence="3">
    <location>
        <begin position="1"/>
        <end position="74"/>
    </location>
</feature>
<dbReference type="PANTHER" id="PTHR23236">
    <property type="entry name" value="EUKARYOTIC TRANSLATION INITIATION FACTOR 4B/4H"/>
    <property type="match status" value="1"/>
</dbReference>
<feature type="domain" description="RRM" evidence="4">
    <location>
        <begin position="205"/>
        <end position="281"/>
    </location>
</feature>
<evidence type="ECO:0000313" key="6">
    <source>
        <dbReference type="Proteomes" id="UP000324897"/>
    </source>
</evidence>
<dbReference type="GO" id="GO:0003723">
    <property type="term" value="F:RNA binding"/>
    <property type="evidence" value="ECO:0007669"/>
    <property type="project" value="UniProtKB-UniRule"/>
</dbReference>
<dbReference type="SUPFAM" id="SSF54928">
    <property type="entry name" value="RNA-binding domain, RBD"/>
    <property type="match status" value="2"/>
</dbReference>
<reference evidence="5 6" key="1">
    <citation type="journal article" date="2019" name="Sci. Rep.">
        <title>A high-quality genome of Eragrostis curvula grass provides insights into Poaceae evolution and supports new strategies to enhance forage quality.</title>
        <authorList>
            <person name="Carballo J."/>
            <person name="Santos B.A.C.M."/>
            <person name="Zappacosta D."/>
            <person name="Garbus I."/>
            <person name="Selva J.P."/>
            <person name="Gallo C.A."/>
            <person name="Diaz A."/>
            <person name="Albertini E."/>
            <person name="Caccamo M."/>
            <person name="Echenique V."/>
        </authorList>
    </citation>
    <scope>NUCLEOTIDE SEQUENCE [LARGE SCALE GENOMIC DNA]</scope>
    <source>
        <strain evidence="6">cv. Victoria</strain>
        <tissue evidence="5">Leaf</tissue>
    </source>
</reference>
<dbReference type="Gramene" id="TVU48575">
    <property type="protein sequence ID" value="TVU48575"/>
    <property type="gene ID" value="EJB05_08216"/>
</dbReference>
<dbReference type="PANTHER" id="PTHR23236:SF108">
    <property type="entry name" value="OS03G0123200 PROTEIN"/>
    <property type="match status" value="1"/>
</dbReference>
<accession>A0A5J9WKU3</accession>
<evidence type="ECO:0000256" key="2">
    <source>
        <dbReference type="PROSITE-ProRule" id="PRU00176"/>
    </source>
</evidence>
<dbReference type="InterPro" id="IPR000504">
    <property type="entry name" value="RRM_dom"/>
</dbReference>
<keyword evidence="1 2" id="KW-0694">RNA-binding</keyword>
<name>A0A5J9WKU3_9POAL</name>
<organism evidence="5 6">
    <name type="scientific">Eragrostis curvula</name>
    <name type="common">weeping love grass</name>
    <dbReference type="NCBI Taxonomy" id="38414"/>
    <lineage>
        <taxon>Eukaryota</taxon>
        <taxon>Viridiplantae</taxon>
        <taxon>Streptophyta</taxon>
        <taxon>Embryophyta</taxon>
        <taxon>Tracheophyta</taxon>
        <taxon>Spermatophyta</taxon>
        <taxon>Magnoliopsida</taxon>
        <taxon>Liliopsida</taxon>
        <taxon>Poales</taxon>
        <taxon>Poaceae</taxon>
        <taxon>PACMAD clade</taxon>
        <taxon>Chloridoideae</taxon>
        <taxon>Eragrostideae</taxon>
        <taxon>Eragrostidinae</taxon>
        <taxon>Eragrostis</taxon>
    </lineage>
</organism>
<evidence type="ECO:0000256" key="3">
    <source>
        <dbReference type="SAM" id="MobiDB-lite"/>
    </source>
</evidence>
<comment type="caution">
    <text evidence="5">The sequence shown here is derived from an EMBL/GenBank/DDBJ whole genome shotgun (WGS) entry which is preliminary data.</text>
</comment>
<dbReference type="OrthoDB" id="439808at2759"/>
<feature type="domain" description="RRM" evidence="4">
    <location>
        <begin position="74"/>
        <end position="182"/>
    </location>
</feature>
<dbReference type="SMART" id="SM00360">
    <property type="entry name" value="RRM"/>
    <property type="match status" value="2"/>
</dbReference>
<feature type="compositionally biased region" description="Acidic residues" evidence="3">
    <location>
        <begin position="37"/>
        <end position="62"/>
    </location>
</feature>